<evidence type="ECO:0000259" key="1">
    <source>
        <dbReference type="PROSITE" id="PS50878"/>
    </source>
</evidence>
<protein>
    <submittedName>
        <fullName evidence="2">RNA-directed DNA polymerase from mobile element jockey</fullName>
    </submittedName>
</protein>
<dbReference type="AlphaFoldDB" id="A0A2S2NK85"/>
<dbReference type="SUPFAM" id="SSF56672">
    <property type="entry name" value="DNA/RNA polymerases"/>
    <property type="match status" value="1"/>
</dbReference>
<dbReference type="GO" id="GO:0003964">
    <property type="term" value="F:RNA-directed DNA polymerase activity"/>
    <property type="evidence" value="ECO:0007669"/>
    <property type="project" value="UniProtKB-KW"/>
</dbReference>
<sequence>MSKVFERIILSRLKYLINIRNEQHAFRTGHSTTTQLITLIDDLTSKTQEGEKTVAVFLDVAKAFDRVWHQGLIYKLMTTNVPLPLIKLVDSFLKNRSFQIKIDDHLSTPRKINAGVPQGSCLSTLLYLVYTNDFPTLRPTTASLFANDTLLYTSNRNYKYAVLALQRQLIITSEWFSKWRIQLNISKIGGIK</sequence>
<name>A0A2S2NK85_SCHGA</name>
<dbReference type="InterPro" id="IPR000477">
    <property type="entry name" value="RT_dom"/>
</dbReference>
<keyword evidence="2" id="KW-0695">RNA-directed DNA polymerase</keyword>
<dbReference type="PANTHER" id="PTHR36688:SF1">
    <property type="entry name" value="ENDONUCLEASE_EXONUCLEASE_PHOSPHATASE DOMAIN-CONTAINING PROTEIN"/>
    <property type="match status" value="1"/>
</dbReference>
<dbReference type="EMBL" id="GGMR01004966">
    <property type="protein sequence ID" value="MBY17585.1"/>
    <property type="molecule type" value="Transcribed_RNA"/>
</dbReference>
<dbReference type="InterPro" id="IPR043502">
    <property type="entry name" value="DNA/RNA_pol_sf"/>
</dbReference>
<dbReference type="Pfam" id="PF00078">
    <property type="entry name" value="RVT_1"/>
    <property type="match status" value="1"/>
</dbReference>
<dbReference type="PANTHER" id="PTHR36688">
    <property type="entry name" value="ENDO/EXONUCLEASE/PHOSPHATASE DOMAIN-CONTAINING PROTEIN"/>
    <property type="match status" value="1"/>
</dbReference>
<dbReference type="InterPro" id="IPR052560">
    <property type="entry name" value="RdDP_mobile_element"/>
</dbReference>
<accession>A0A2S2NK85</accession>
<evidence type="ECO:0000313" key="2">
    <source>
        <dbReference type="EMBL" id="MBY17585.1"/>
    </source>
</evidence>
<dbReference type="PROSITE" id="PS50878">
    <property type="entry name" value="RT_POL"/>
    <property type="match status" value="1"/>
</dbReference>
<organism evidence="2">
    <name type="scientific">Schizaphis graminum</name>
    <name type="common">Green bug aphid</name>
    <dbReference type="NCBI Taxonomy" id="13262"/>
    <lineage>
        <taxon>Eukaryota</taxon>
        <taxon>Metazoa</taxon>
        <taxon>Ecdysozoa</taxon>
        <taxon>Arthropoda</taxon>
        <taxon>Hexapoda</taxon>
        <taxon>Insecta</taxon>
        <taxon>Pterygota</taxon>
        <taxon>Neoptera</taxon>
        <taxon>Paraneoptera</taxon>
        <taxon>Hemiptera</taxon>
        <taxon>Sternorrhyncha</taxon>
        <taxon>Aphidomorpha</taxon>
        <taxon>Aphidoidea</taxon>
        <taxon>Aphididae</taxon>
        <taxon>Aphidini</taxon>
        <taxon>Schizaphis</taxon>
    </lineage>
</organism>
<proteinExistence type="predicted"/>
<reference evidence="2" key="1">
    <citation type="submission" date="2018-04" db="EMBL/GenBank/DDBJ databases">
        <title>Transcriptome of Schizaphis graminum biotype I.</title>
        <authorList>
            <person name="Scully E.D."/>
            <person name="Geib S.M."/>
            <person name="Palmer N.A."/>
            <person name="Koch K."/>
            <person name="Bradshaw J."/>
            <person name="Heng-Moss T."/>
            <person name="Sarath G."/>
        </authorList>
    </citation>
    <scope>NUCLEOTIDE SEQUENCE</scope>
</reference>
<keyword evidence="2" id="KW-0548">Nucleotidyltransferase</keyword>
<gene>
    <name evidence="2" type="primary">pol_160</name>
    <name evidence="2" type="ORF">g.27099</name>
</gene>
<keyword evidence="2" id="KW-0808">Transferase</keyword>
<dbReference type="CDD" id="cd01650">
    <property type="entry name" value="RT_nLTR_like"/>
    <property type="match status" value="1"/>
</dbReference>
<feature type="domain" description="Reverse transcriptase" evidence="1">
    <location>
        <begin position="1"/>
        <end position="192"/>
    </location>
</feature>